<dbReference type="EMBL" id="SDMP01000010">
    <property type="protein sequence ID" value="RYR36160.1"/>
    <property type="molecule type" value="Genomic_DNA"/>
</dbReference>
<protein>
    <recommendedName>
        <fullName evidence="6">Olee1-like protein</fullName>
    </recommendedName>
</protein>
<dbReference type="InterPro" id="IPR006041">
    <property type="entry name" value="Pollen_Ole_e1_allergen"/>
</dbReference>
<evidence type="ECO:0000256" key="3">
    <source>
        <dbReference type="SAM" id="SignalP"/>
    </source>
</evidence>
<dbReference type="Gramene" id="arahy.Tifrunner.gnm2.ann2.Ah10g020100.1">
    <property type="protein sequence ID" value="arahy.Tifrunner.gnm2.ann2.Ah10g020100.1-CDS"/>
    <property type="gene ID" value="arahy.Tifrunner.gnm2.ann2.Ah10g020100"/>
</dbReference>
<keyword evidence="3" id="KW-0732">Signal</keyword>
<dbReference type="PANTHER" id="PTHR31614:SF2">
    <property type="entry name" value="F28N24.16 PROTEIN"/>
    <property type="match status" value="1"/>
</dbReference>
<evidence type="ECO:0008006" key="6">
    <source>
        <dbReference type="Google" id="ProtNLM"/>
    </source>
</evidence>
<dbReference type="PANTHER" id="PTHR31614">
    <property type="entry name" value="PROTEIN DOWNSTREAM OF FLC-RELATED"/>
    <property type="match status" value="1"/>
</dbReference>
<evidence type="ECO:0000313" key="4">
    <source>
        <dbReference type="EMBL" id="RYR36160.1"/>
    </source>
</evidence>
<feature type="signal peptide" evidence="3">
    <location>
        <begin position="1"/>
        <end position="23"/>
    </location>
</feature>
<sequence length="168" mass="18855">MEKHSVILISFFCFLSLFGSAYSNERFYIEGKVYCDTCRLQFITKLSEFLEGATVRVECKEQEGGNVTFSKEAVTDSSGIYKLEVDGDHEDELCAVKLVKSPRSDCSEVDSELHLDQSARISITNNNGIVSPYRQANPLGFLKKERLPDCAKILKELGIREDGTPKND</sequence>
<dbReference type="OrthoDB" id="1888725at2759"/>
<evidence type="ECO:0000256" key="1">
    <source>
        <dbReference type="ARBA" id="ARBA00010049"/>
    </source>
</evidence>
<comment type="caution">
    <text evidence="4">The sequence shown here is derived from an EMBL/GenBank/DDBJ whole genome shotgun (WGS) entry which is preliminary data.</text>
</comment>
<proteinExistence type="inferred from homology"/>
<comment type="similarity">
    <text evidence="1">Belongs to the Ole e I family.</text>
</comment>
<dbReference type="Proteomes" id="UP000289738">
    <property type="component" value="Chromosome A10"/>
</dbReference>
<gene>
    <name evidence="4" type="ORF">Ahy_A10g051190</name>
</gene>
<keyword evidence="2" id="KW-1015">Disulfide bond</keyword>
<dbReference type="GO" id="GO:0005615">
    <property type="term" value="C:extracellular space"/>
    <property type="evidence" value="ECO:0007669"/>
    <property type="project" value="InterPro"/>
</dbReference>
<feature type="chain" id="PRO_5019146128" description="Olee1-like protein" evidence="3">
    <location>
        <begin position="24"/>
        <end position="168"/>
    </location>
</feature>
<accession>A0A445BBW0</accession>
<name>A0A445BBW0_ARAHY</name>
<organism evidence="4 5">
    <name type="scientific">Arachis hypogaea</name>
    <name type="common">Peanut</name>
    <dbReference type="NCBI Taxonomy" id="3818"/>
    <lineage>
        <taxon>Eukaryota</taxon>
        <taxon>Viridiplantae</taxon>
        <taxon>Streptophyta</taxon>
        <taxon>Embryophyta</taxon>
        <taxon>Tracheophyta</taxon>
        <taxon>Spermatophyta</taxon>
        <taxon>Magnoliopsida</taxon>
        <taxon>eudicotyledons</taxon>
        <taxon>Gunneridae</taxon>
        <taxon>Pentapetalae</taxon>
        <taxon>rosids</taxon>
        <taxon>fabids</taxon>
        <taxon>Fabales</taxon>
        <taxon>Fabaceae</taxon>
        <taxon>Papilionoideae</taxon>
        <taxon>50 kb inversion clade</taxon>
        <taxon>dalbergioids sensu lato</taxon>
        <taxon>Dalbergieae</taxon>
        <taxon>Pterocarpus clade</taxon>
        <taxon>Arachis</taxon>
    </lineage>
</organism>
<dbReference type="PROSITE" id="PS00925">
    <property type="entry name" value="OLEEI"/>
    <property type="match status" value="1"/>
</dbReference>
<dbReference type="InterPro" id="IPR006040">
    <property type="entry name" value="Allergen_Ole_e_I_CS"/>
</dbReference>
<reference evidence="4 5" key="1">
    <citation type="submission" date="2019-01" db="EMBL/GenBank/DDBJ databases">
        <title>Sequencing of cultivated peanut Arachis hypogaea provides insights into genome evolution and oil improvement.</title>
        <authorList>
            <person name="Chen X."/>
        </authorList>
    </citation>
    <scope>NUCLEOTIDE SEQUENCE [LARGE SCALE GENOMIC DNA]</scope>
    <source>
        <strain evidence="5">cv. Fuhuasheng</strain>
        <tissue evidence="4">Leaves</tissue>
    </source>
</reference>
<keyword evidence="5" id="KW-1185">Reference proteome</keyword>
<dbReference type="AlphaFoldDB" id="A0A445BBW0"/>
<evidence type="ECO:0000256" key="2">
    <source>
        <dbReference type="ARBA" id="ARBA00023157"/>
    </source>
</evidence>
<dbReference type="SMR" id="A0A445BBW0"/>
<evidence type="ECO:0000313" key="5">
    <source>
        <dbReference type="Proteomes" id="UP000289738"/>
    </source>
</evidence>
<dbReference type="Pfam" id="PF01190">
    <property type="entry name" value="Pollen_Ole_e_1"/>
    <property type="match status" value="1"/>
</dbReference>